<dbReference type="PROSITE" id="PS50977">
    <property type="entry name" value="HTH_TETR_2"/>
    <property type="match status" value="1"/>
</dbReference>
<dbReference type="InterPro" id="IPR009057">
    <property type="entry name" value="Homeodomain-like_sf"/>
</dbReference>
<keyword evidence="3" id="KW-0804">Transcription</keyword>
<evidence type="ECO:0000259" key="5">
    <source>
        <dbReference type="PROSITE" id="PS50977"/>
    </source>
</evidence>
<keyword evidence="2 4" id="KW-0238">DNA-binding</keyword>
<evidence type="ECO:0000256" key="1">
    <source>
        <dbReference type="ARBA" id="ARBA00023015"/>
    </source>
</evidence>
<sequence>MEEQSTKRKIMSEALKLFARKGYEAVSVAQIAEAVGIKAPSLYKHYKSKHDIFDAILEEMSSRYEMQAASMQMNGVKPDRDMELYIGIDEERLIEMGKGLFSYFLHDEYAGLFRRMLTVEQFHNKELGALFVKQYVDEPLSYQGMLFSLLIQAGVFIPENSNVMALHFYAPMYLLLVLCDCHPERESEVMEMLVQHIRQFRRLYGKKEDKR</sequence>
<dbReference type="RefSeq" id="WP_342759024.1">
    <property type="nucleotide sequence ID" value="NZ_CP146256.1"/>
</dbReference>
<dbReference type="InterPro" id="IPR050109">
    <property type="entry name" value="HTH-type_TetR-like_transc_reg"/>
</dbReference>
<evidence type="ECO:0000313" key="6">
    <source>
        <dbReference type="EMBL" id="XAH75460.1"/>
    </source>
</evidence>
<evidence type="ECO:0000256" key="4">
    <source>
        <dbReference type="PROSITE-ProRule" id="PRU00335"/>
    </source>
</evidence>
<accession>A0ABZ3F029</accession>
<organism evidence="6 7">
    <name type="scientific">Kineothrix sedimenti</name>
    <dbReference type="NCBI Taxonomy" id="3123317"/>
    <lineage>
        <taxon>Bacteria</taxon>
        <taxon>Bacillati</taxon>
        <taxon>Bacillota</taxon>
        <taxon>Clostridia</taxon>
        <taxon>Lachnospirales</taxon>
        <taxon>Lachnospiraceae</taxon>
        <taxon>Kineothrix</taxon>
    </lineage>
</organism>
<keyword evidence="7" id="KW-1185">Reference proteome</keyword>
<name>A0ABZ3F029_9FIRM</name>
<dbReference type="SUPFAM" id="SSF46689">
    <property type="entry name" value="Homeodomain-like"/>
    <property type="match status" value="1"/>
</dbReference>
<dbReference type="EMBL" id="CP146256">
    <property type="protein sequence ID" value="XAH75460.1"/>
    <property type="molecule type" value="Genomic_DNA"/>
</dbReference>
<reference evidence="6 7" key="1">
    <citation type="submission" date="2024-02" db="EMBL/GenBank/DDBJ databases">
        <title>Bacterial strain from lacustrine sediment.</title>
        <authorList>
            <person name="Petit C."/>
            <person name="Fadhlaoui K."/>
        </authorList>
    </citation>
    <scope>NUCLEOTIDE SEQUENCE [LARGE SCALE GENOMIC DNA]</scope>
    <source>
        <strain evidence="6 7">IPX-CK</strain>
    </source>
</reference>
<gene>
    <name evidence="6" type="ORF">V6984_06800</name>
</gene>
<evidence type="ECO:0000256" key="3">
    <source>
        <dbReference type="ARBA" id="ARBA00023163"/>
    </source>
</evidence>
<feature type="DNA-binding region" description="H-T-H motif" evidence="4">
    <location>
        <begin position="27"/>
        <end position="46"/>
    </location>
</feature>
<dbReference type="InterPro" id="IPR001647">
    <property type="entry name" value="HTH_TetR"/>
</dbReference>
<dbReference type="PRINTS" id="PR00455">
    <property type="entry name" value="HTHTETR"/>
</dbReference>
<dbReference type="Pfam" id="PF00440">
    <property type="entry name" value="TetR_N"/>
    <property type="match status" value="1"/>
</dbReference>
<dbReference type="Gene3D" id="1.10.357.10">
    <property type="entry name" value="Tetracycline Repressor, domain 2"/>
    <property type="match status" value="1"/>
</dbReference>
<proteinExistence type="predicted"/>
<dbReference type="PANTHER" id="PTHR30055">
    <property type="entry name" value="HTH-TYPE TRANSCRIPTIONAL REGULATOR RUTR"/>
    <property type="match status" value="1"/>
</dbReference>
<feature type="domain" description="HTH tetR-type" evidence="5">
    <location>
        <begin position="4"/>
        <end position="64"/>
    </location>
</feature>
<keyword evidence="1" id="KW-0805">Transcription regulation</keyword>
<dbReference type="Proteomes" id="UP001451571">
    <property type="component" value="Chromosome"/>
</dbReference>
<evidence type="ECO:0000256" key="2">
    <source>
        <dbReference type="ARBA" id="ARBA00023125"/>
    </source>
</evidence>
<dbReference type="PANTHER" id="PTHR30055:SF234">
    <property type="entry name" value="HTH-TYPE TRANSCRIPTIONAL REGULATOR BETI"/>
    <property type="match status" value="1"/>
</dbReference>
<evidence type="ECO:0000313" key="7">
    <source>
        <dbReference type="Proteomes" id="UP001451571"/>
    </source>
</evidence>
<protein>
    <submittedName>
        <fullName evidence="6">TetR/AcrR family transcriptional regulator</fullName>
    </submittedName>
</protein>